<evidence type="ECO:0000256" key="3">
    <source>
        <dbReference type="HAMAP-Rule" id="MF_00272"/>
    </source>
</evidence>
<protein>
    <recommendedName>
        <fullName evidence="3">Glycine cleavage system H protein</fullName>
    </recommendedName>
</protein>
<organism evidence="7 8">
    <name type="scientific">Phytopseudomonas argentinensis</name>
    <dbReference type="NCBI Taxonomy" id="289370"/>
    <lineage>
        <taxon>Bacteria</taxon>
        <taxon>Pseudomonadati</taxon>
        <taxon>Pseudomonadota</taxon>
        <taxon>Gammaproteobacteria</taxon>
        <taxon>Pseudomonadales</taxon>
        <taxon>Pseudomonadaceae</taxon>
        <taxon>Phytopseudomonas</taxon>
    </lineage>
</organism>
<dbReference type="Proteomes" id="UP000183018">
    <property type="component" value="Unassembled WGS sequence"/>
</dbReference>
<dbReference type="Pfam" id="PF01597">
    <property type="entry name" value="GCV_H"/>
    <property type="match status" value="1"/>
</dbReference>
<comment type="function">
    <text evidence="3">The glycine cleavage system catalyzes the degradation of glycine. The H protein shuttles the methylamine group of glycine from the P protein to the T protein.</text>
</comment>
<evidence type="ECO:0000313" key="8">
    <source>
        <dbReference type="Proteomes" id="UP000183018"/>
    </source>
</evidence>
<dbReference type="PANTHER" id="PTHR11715">
    <property type="entry name" value="GLYCINE CLEAVAGE SYSTEM H PROTEIN"/>
    <property type="match status" value="1"/>
</dbReference>
<accession>A0A1I3JL07</accession>
<dbReference type="HAMAP" id="MF_00272">
    <property type="entry name" value="GcvH"/>
    <property type="match status" value="1"/>
</dbReference>
<dbReference type="EMBL" id="FORC01000002">
    <property type="protein sequence ID" value="SFI60555.1"/>
    <property type="molecule type" value="Genomic_DNA"/>
</dbReference>
<evidence type="ECO:0000256" key="5">
    <source>
        <dbReference type="SAM" id="MobiDB-lite"/>
    </source>
</evidence>
<dbReference type="PANTHER" id="PTHR11715:SF3">
    <property type="entry name" value="GLYCINE CLEAVAGE SYSTEM H PROTEIN-RELATED"/>
    <property type="match status" value="1"/>
</dbReference>
<dbReference type="NCBIfam" id="TIGR00527">
    <property type="entry name" value="gcvH"/>
    <property type="match status" value="1"/>
</dbReference>
<comment type="cofactor">
    <cofactor evidence="3">
        <name>(R)-lipoate</name>
        <dbReference type="ChEBI" id="CHEBI:83088"/>
    </cofactor>
    <text evidence="3">Binds 1 lipoyl cofactor covalently.</text>
</comment>
<reference evidence="8" key="1">
    <citation type="submission" date="2016-10" db="EMBL/GenBank/DDBJ databases">
        <authorList>
            <person name="Varghese N."/>
            <person name="Submissions S."/>
        </authorList>
    </citation>
    <scope>NUCLEOTIDE SEQUENCE [LARGE SCALE GENOMIC DNA]</scope>
    <source>
        <strain evidence="8">LMG 22563</strain>
    </source>
</reference>
<sequence length="147" mass="15945">MRYLDNRAQPRGAQTNKGTPMSELRFTVEHEWLRQEANGLVTVGITAYAQDALGDVVFVQLPELQAYAAGDEVAVLESVKAASNIGMPLDGEVVEVNPDLEASPELVNAEPLGQGWFFRFRPADASALAGLLDQDAYERLLNAKADA</sequence>
<name>A0A1I3JL07_9GAMM</name>
<dbReference type="InterPro" id="IPR033753">
    <property type="entry name" value="GCV_H/Fam206"/>
</dbReference>
<dbReference type="PROSITE" id="PS50968">
    <property type="entry name" value="BIOTINYL_LIPOYL"/>
    <property type="match status" value="1"/>
</dbReference>
<dbReference type="AlphaFoldDB" id="A0A1I3JL07"/>
<keyword evidence="2 3" id="KW-0450">Lipoyl</keyword>
<evidence type="ECO:0000256" key="2">
    <source>
        <dbReference type="ARBA" id="ARBA00022823"/>
    </source>
</evidence>
<dbReference type="STRING" id="289370.SAMN05216602_1887"/>
<evidence type="ECO:0000259" key="6">
    <source>
        <dbReference type="PROSITE" id="PS50968"/>
    </source>
</evidence>
<feature type="region of interest" description="Disordered" evidence="5">
    <location>
        <begin position="1"/>
        <end position="20"/>
    </location>
</feature>
<dbReference type="GO" id="GO:0005829">
    <property type="term" value="C:cytosol"/>
    <property type="evidence" value="ECO:0007669"/>
    <property type="project" value="TreeGrafter"/>
</dbReference>
<dbReference type="CDD" id="cd06848">
    <property type="entry name" value="GCS_H"/>
    <property type="match status" value="1"/>
</dbReference>
<evidence type="ECO:0000256" key="4">
    <source>
        <dbReference type="PIRSR" id="PIRSR617453-50"/>
    </source>
</evidence>
<dbReference type="GO" id="GO:0009249">
    <property type="term" value="P:protein lipoylation"/>
    <property type="evidence" value="ECO:0007669"/>
    <property type="project" value="TreeGrafter"/>
</dbReference>
<dbReference type="GO" id="GO:0005960">
    <property type="term" value="C:glycine cleavage complex"/>
    <property type="evidence" value="ECO:0007669"/>
    <property type="project" value="InterPro"/>
</dbReference>
<evidence type="ECO:0000313" key="7">
    <source>
        <dbReference type="EMBL" id="SFI60555.1"/>
    </source>
</evidence>
<dbReference type="InterPro" id="IPR000089">
    <property type="entry name" value="Biotin_lipoyl"/>
</dbReference>
<feature type="domain" description="Lipoyl-binding" evidence="6">
    <location>
        <begin position="40"/>
        <end position="121"/>
    </location>
</feature>
<feature type="modified residue" description="N6-lipoyllysine" evidence="3 4">
    <location>
        <position position="80"/>
    </location>
</feature>
<dbReference type="NCBIfam" id="NF002270">
    <property type="entry name" value="PRK01202.1"/>
    <property type="match status" value="1"/>
</dbReference>
<dbReference type="InterPro" id="IPR011053">
    <property type="entry name" value="Single_hybrid_motif"/>
</dbReference>
<gene>
    <name evidence="3" type="primary">gcvH</name>
    <name evidence="7" type="ORF">SAMN05216602_1887</name>
</gene>
<dbReference type="GO" id="GO:0019464">
    <property type="term" value="P:glycine decarboxylation via glycine cleavage system"/>
    <property type="evidence" value="ECO:0007669"/>
    <property type="project" value="UniProtKB-UniRule"/>
</dbReference>
<dbReference type="InterPro" id="IPR017453">
    <property type="entry name" value="GCV_H_sub"/>
</dbReference>
<dbReference type="InterPro" id="IPR002930">
    <property type="entry name" value="GCV_H"/>
</dbReference>
<dbReference type="SUPFAM" id="SSF51230">
    <property type="entry name" value="Single hybrid motif"/>
    <property type="match status" value="1"/>
</dbReference>
<dbReference type="Gene3D" id="2.40.50.100">
    <property type="match status" value="1"/>
</dbReference>
<comment type="subunit">
    <text evidence="3">The glycine cleavage system is composed of four proteins: P, T, L and H.</text>
</comment>
<evidence type="ECO:0000256" key="1">
    <source>
        <dbReference type="ARBA" id="ARBA00009249"/>
    </source>
</evidence>
<comment type="similarity">
    <text evidence="1 3">Belongs to the GcvH family.</text>
</comment>
<proteinExistence type="inferred from homology"/>
<keyword evidence="8" id="KW-1185">Reference proteome</keyword>